<keyword evidence="7" id="KW-0560">Oxidoreductase</keyword>
<evidence type="ECO:0000256" key="12">
    <source>
        <dbReference type="ARBA" id="ARBA00023326"/>
    </source>
</evidence>
<feature type="compositionally biased region" description="Basic and acidic residues" evidence="16">
    <location>
        <begin position="346"/>
        <end position="358"/>
    </location>
</feature>
<evidence type="ECO:0000259" key="17">
    <source>
        <dbReference type="Pfam" id="PF03443"/>
    </source>
</evidence>
<feature type="compositionally biased region" description="Low complexity" evidence="16">
    <location>
        <begin position="260"/>
        <end position="286"/>
    </location>
</feature>
<evidence type="ECO:0000256" key="3">
    <source>
        <dbReference type="ARBA" id="ARBA00022525"/>
    </source>
</evidence>
<feature type="region of interest" description="Disordered" evidence="16">
    <location>
        <begin position="244"/>
        <end position="358"/>
    </location>
</feature>
<evidence type="ECO:0000313" key="18">
    <source>
        <dbReference type="EMBL" id="KEY73193.1"/>
    </source>
</evidence>
<dbReference type="GO" id="GO:0004497">
    <property type="term" value="F:monooxygenase activity"/>
    <property type="evidence" value="ECO:0007669"/>
    <property type="project" value="UniProtKB-KW"/>
</dbReference>
<comment type="subcellular location">
    <subcellularLocation>
        <location evidence="2">Secreted</location>
    </subcellularLocation>
</comment>
<evidence type="ECO:0000256" key="10">
    <source>
        <dbReference type="ARBA" id="ARBA00023157"/>
    </source>
</evidence>
<dbReference type="HOGENOM" id="CLU_031730_1_1_1"/>
<keyword evidence="4" id="KW-0479">Metal-binding</keyword>
<evidence type="ECO:0000256" key="2">
    <source>
        <dbReference type="ARBA" id="ARBA00004613"/>
    </source>
</evidence>
<feature type="domain" description="Auxiliary Activity family 9 catalytic" evidence="17">
    <location>
        <begin position="17"/>
        <end position="230"/>
    </location>
</feature>
<evidence type="ECO:0000256" key="7">
    <source>
        <dbReference type="ARBA" id="ARBA00023002"/>
    </source>
</evidence>
<evidence type="ECO:0000313" key="19">
    <source>
        <dbReference type="Proteomes" id="UP000028045"/>
    </source>
</evidence>
<name>A0A084B6L4_STACB</name>
<dbReference type="InterPro" id="IPR005103">
    <property type="entry name" value="AA9_LPMO"/>
</dbReference>
<keyword evidence="19" id="KW-1185">Reference proteome</keyword>
<evidence type="ECO:0000256" key="4">
    <source>
        <dbReference type="ARBA" id="ARBA00022723"/>
    </source>
</evidence>
<organism evidence="18 19">
    <name type="scientific">Stachybotrys chartarum (strain CBS 109288 / IBT 7711)</name>
    <name type="common">Toxic black mold</name>
    <name type="synonym">Stilbospora chartarum</name>
    <dbReference type="NCBI Taxonomy" id="1280523"/>
    <lineage>
        <taxon>Eukaryota</taxon>
        <taxon>Fungi</taxon>
        <taxon>Dikarya</taxon>
        <taxon>Ascomycota</taxon>
        <taxon>Pezizomycotina</taxon>
        <taxon>Sordariomycetes</taxon>
        <taxon>Hypocreomycetidae</taxon>
        <taxon>Hypocreales</taxon>
        <taxon>Stachybotryaceae</taxon>
        <taxon>Stachybotrys</taxon>
    </lineage>
</organism>
<accession>A0A084B6L4</accession>
<evidence type="ECO:0000256" key="16">
    <source>
        <dbReference type="SAM" id="MobiDB-lite"/>
    </source>
</evidence>
<keyword evidence="8" id="KW-0186">Copper</keyword>
<evidence type="ECO:0000256" key="8">
    <source>
        <dbReference type="ARBA" id="ARBA00023008"/>
    </source>
</evidence>
<evidence type="ECO:0000256" key="14">
    <source>
        <dbReference type="ARBA" id="ARBA00045077"/>
    </source>
</evidence>
<evidence type="ECO:0000256" key="1">
    <source>
        <dbReference type="ARBA" id="ARBA00001973"/>
    </source>
</evidence>
<dbReference type="Pfam" id="PF03443">
    <property type="entry name" value="AA9"/>
    <property type="match status" value="1"/>
</dbReference>
<evidence type="ECO:0000256" key="11">
    <source>
        <dbReference type="ARBA" id="ARBA00023277"/>
    </source>
</evidence>
<comment type="similarity">
    <text evidence="13">Belongs to the polysaccharide monooxygenase AA9 family.</text>
</comment>
<dbReference type="PANTHER" id="PTHR33353">
    <property type="entry name" value="PUTATIVE (AFU_ORTHOLOGUE AFUA_1G12560)-RELATED"/>
    <property type="match status" value="1"/>
</dbReference>
<keyword evidence="12" id="KW-0624">Polysaccharide degradation</keyword>
<dbReference type="PANTHER" id="PTHR33353:SF6">
    <property type="entry name" value="ENDOGLUCANASE IV"/>
    <property type="match status" value="1"/>
</dbReference>
<dbReference type="EC" id="1.14.99.56" evidence="15"/>
<dbReference type="EMBL" id="KL647898">
    <property type="protein sequence ID" value="KEY73193.1"/>
    <property type="molecule type" value="Genomic_DNA"/>
</dbReference>
<dbReference type="Proteomes" id="UP000028045">
    <property type="component" value="Unassembled WGS sequence"/>
</dbReference>
<dbReference type="GO" id="GO:0030245">
    <property type="term" value="P:cellulose catabolic process"/>
    <property type="evidence" value="ECO:0007669"/>
    <property type="project" value="UniProtKB-KW"/>
</dbReference>
<protein>
    <recommendedName>
        <fullName evidence="15">lytic cellulose monooxygenase (C4-dehydrogenating)</fullName>
        <ecNumber evidence="15">1.14.99.56</ecNumber>
    </recommendedName>
</protein>
<keyword evidence="9" id="KW-0503">Monooxygenase</keyword>
<keyword evidence="5" id="KW-0732">Signal</keyword>
<keyword evidence="10" id="KW-1015">Disulfide bond</keyword>
<keyword evidence="6" id="KW-0136">Cellulose degradation</keyword>
<dbReference type="GO" id="GO:0005576">
    <property type="term" value="C:extracellular region"/>
    <property type="evidence" value="ECO:0007669"/>
    <property type="project" value="UniProtKB-SubCell"/>
</dbReference>
<proteinExistence type="inferred from homology"/>
<keyword evidence="11" id="KW-0119">Carbohydrate metabolism</keyword>
<evidence type="ECO:0000256" key="5">
    <source>
        <dbReference type="ARBA" id="ARBA00022729"/>
    </source>
</evidence>
<feature type="compositionally biased region" description="Acidic residues" evidence="16">
    <location>
        <begin position="289"/>
        <end position="344"/>
    </location>
</feature>
<sequence>MKYTASIVGFAAVAAAHGVIESASIGGEEYEFYNPFQDPYMNPAPERISRKVPGNGPVEDVTSADIQCNGFNTGSEPAPLHATVEAGSTVNLRWTLWPESHVGPSLTYMAKCPDSGCNDYMPGDDAVWFKIQEAGREGTSNNWGATPLMVEGNSGVDYTIPECIEPGFYLVRHELIALHSAFSYPGAQFYPGCHQIEVTGGGSTQPTDLVGFPGAYSPTDPGVTYDAYQAQEYILPGPKLFTCSGSGTSPAPAPSPEPSSPTTTSPAAPVTTPSAVTSAPAPSSTSIANDDDEEEIVDDECPVEDDEEEEVDEDEDEDECPVEDDEEDDIDEDLDDEDDCEIEAPEVQRRHWDRRSYQ</sequence>
<comment type="cofactor">
    <cofactor evidence="1">
        <name>Cu(2+)</name>
        <dbReference type="ChEBI" id="CHEBI:29036"/>
    </cofactor>
</comment>
<evidence type="ECO:0000256" key="6">
    <source>
        <dbReference type="ARBA" id="ARBA00023001"/>
    </source>
</evidence>
<evidence type="ECO:0000256" key="13">
    <source>
        <dbReference type="ARBA" id="ARBA00044502"/>
    </source>
</evidence>
<evidence type="ECO:0000256" key="15">
    <source>
        <dbReference type="ARBA" id="ARBA00047174"/>
    </source>
</evidence>
<dbReference type="AlphaFoldDB" id="A0A084B6L4"/>
<dbReference type="CDD" id="cd21175">
    <property type="entry name" value="LPMO_AA9"/>
    <property type="match status" value="1"/>
</dbReference>
<keyword evidence="3" id="KW-0964">Secreted</keyword>
<dbReference type="GO" id="GO:0046872">
    <property type="term" value="F:metal ion binding"/>
    <property type="evidence" value="ECO:0007669"/>
    <property type="project" value="UniProtKB-KW"/>
</dbReference>
<dbReference type="Gene3D" id="2.70.50.70">
    <property type="match status" value="1"/>
</dbReference>
<reference evidence="18 19" key="1">
    <citation type="journal article" date="2014" name="BMC Genomics">
        <title>Comparative genome sequencing reveals chemotype-specific gene clusters in the toxigenic black mold Stachybotrys.</title>
        <authorList>
            <person name="Semeiks J."/>
            <person name="Borek D."/>
            <person name="Otwinowski Z."/>
            <person name="Grishin N.V."/>
        </authorList>
    </citation>
    <scope>NUCLEOTIDE SEQUENCE [LARGE SCALE GENOMIC DNA]</scope>
    <source>
        <strain evidence="19">CBS 109288 / IBT 7711</strain>
    </source>
</reference>
<gene>
    <name evidence="18" type="ORF">S7711_04159</name>
</gene>
<evidence type="ECO:0000256" key="9">
    <source>
        <dbReference type="ARBA" id="ARBA00023033"/>
    </source>
</evidence>
<dbReference type="InterPro" id="IPR049892">
    <property type="entry name" value="AA9"/>
</dbReference>
<comment type="catalytic activity">
    <reaction evidence="14">
        <text>[(1-&gt;4)-beta-D-glucosyl]n+m + reduced acceptor + O2 = 4-dehydro-beta-D-glucosyl-[(1-&gt;4)-beta-D-glucosyl]n-1 + [(1-&gt;4)-beta-D-glucosyl]m + acceptor + H2O.</text>
        <dbReference type="EC" id="1.14.99.56"/>
    </reaction>
</comment>